<organism evidence="1">
    <name type="scientific">Anguilla anguilla</name>
    <name type="common">European freshwater eel</name>
    <name type="synonym">Muraena anguilla</name>
    <dbReference type="NCBI Taxonomy" id="7936"/>
    <lineage>
        <taxon>Eukaryota</taxon>
        <taxon>Metazoa</taxon>
        <taxon>Chordata</taxon>
        <taxon>Craniata</taxon>
        <taxon>Vertebrata</taxon>
        <taxon>Euteleostomi</taxon>
        <taxon>Actinopterygii</taxon>
        <taxon>Neopterygii</taxon>
        <taxon>Teleostei</taxon>
        <taxon>Anguilliformes</taxon>
        <taxon>Anguillidae</taxon>
        <taxon>Anguilla</taxon>
    </lineage>
</organism>
<accession>A0A0E9W999</accession>
<sequence>MNMTGNKISCESHCFLLYGNGNININMSINKVQFPLHFRS</sequence>
<protein>
    <submittedName>
        <fullName evidence="1">Uncharacterized protein</fullName>
    </submittedName>
</protein>
<reference evidence="1" key="2">
    <citation type="journal article" date="2015" name="Fish Shellfish Immunol.">
        <title>Early steps in the European eel (Anguilla anguilla)-Vibrio vulnificus interaction in the gills: Role of the RtxA13 toxin.</title>
        <authorList>
            <person name="Callol A."/>
            <person name="Pajuelo D."/>
            <person name="Ebbesson L."/>
            <person name="Teles M."/>
            <person name="MacKenzie S."/>
            <person name="Amaro C."/>
        </authorList>
    </citation>
    <scope>NUCLEOTIDE SEQUENCE</scope>
</reference>
<reference evidence="1" key="1">
    <citation type="submission" date="2014-11" db="EMBL/GenBank/DDBJ databases">
        <authorList>
            <person name="Amaro Gonzalez C."/>
        </authorList>
    </citation>
    <scope>NUCLEOTIDE SEQUENCE</scope>
</reference>
<dbReference type="AlphaFoldDB" id="A0A0E9W999"/>
<evidence type="ECO:0000313" key="1">
    <source>
        <dbReference type="EMBL" id="JAH86861.1"/>
    </source>
</evidence>
<name>A0A0E9W999_ANGAN</name>
<proteinExistence type="predicted"/>
<dbReference type="EMBL" id="GBXM01021716">
    <property type="protein sequence ID" value="JAH86861.1"/>
    <property type="molecule type" value="Transcribed_RNA"/>
</dbReference>